<comment type="caution">
    <text evidence="1">The sequence shown here is derived from an EMBL/GenBank/DDBJ whole genome shotgun (WGS) entry which is preliminary data.</text>
</comment>
<dbReference type="InterPro" id="IPR011990">
    <property type="entry name" value="TPR-like_helical_dom_sf"/>
</dbReference>
<dbReference type="AlphaFoldDB" id="A0A2T1LZ88"/>
<protein>
    <recommendedName>
        <fullName evidence="3">Tetratricopeptide repeat protein</fullName>
    </recommendedName>
</protein>
<reference evidence="1 2" key="2">
    <citation type="submission" date="2018-03" db="EMBL/GenBank/DDBJ databases">
        <authorList>
            <person name="Keele B.F."/>
        </authorList>
    </citation>
    <scope>NUCLEOTIDE SEQUENCE [LARGE SCALE GENOMIC DNA]</scope>
    <source>
        <strain evidence="1 2">CCALA 016</strain>
    </source>
</reference>
<evidence type="ECO:0000313" key="2">
    <source>
        <dbReference type="Proteomes" id="UP000239001"/>
    </source>
</evidence>
<accession>A0A2T1LZ88</accession>
<evidence type="ECO:0008006" key="3">
    <source>
        <dbReference type="Google" id="ProtNLM"/>
    </source>
</evidence>
<evidence type="ECO:0000313" key="1">
    <source>
        <dbReference type="EMBL" id="PSF37725.1"/>
    </source>
</evidence>
<dbReference type="Proteomes" id="UP000239001">
    <property type="component" value="Unassembled WGS sequence"/>
</dbReference>
<dbReference type="EMBL" id="PXOH01000007">
    <property type="protein sequence ID" value="PSF37725.1"/>
    <property type="molecule type" value="Genomic_DNA"/>
</dbReference>
<dbReference type="InterPro" id="IPR019734">
    <property type="entry name" value="TPR_rpt"/>
</dbReference>
<dbReference type="PANTHER" id="PTHR45588">
    <property type="entry name" value="TPR DOMAIN-CONTAINING PROTEIN"/>
    <property type="match status" value="1"/>
</dbReference>
<dbReference type="OrthoDB" id="9778494at2"/>
<name>A0A2T1LZ88_9CHRO</name>
<keyword evidence="2" id="KW-1185">Reference proteome</keyword>
<dbReference type="SMART" id="SM00028">
    <property type="entry name" value="TPR"/>
    <property type="match status" value="4"/>
</dbReference>
<gene>
    <name evidence="1" type="ORF">C7H19_09255</name>
</gene>
<sequence>MYRKLFIITLILSISFSGFNHYLKAENHSPTHTNHTTAPLFQKLGNHHHPISSQSKLAQKYFDQGITLAYGFNHAEAARSFTEAAKIDPNCAICYWGIALVSGPNINAPMDDAAVSHAWKAIQKAKELSPYASDKEKAYINALSLRYTAEPVSDRKPYDLAFAKAMKQVSQQYPDDLDAATLYAESLMDTTPWNYWQENGEPKPEAVEIISTLESILKRSPNHPGANHLYIHAVEAEKPQLAEKSADRLLNFAPDSGHLVHMASHIYIRVGRYHDAVIANQNAILADQNYLAGCHQKGLYPLAYMPHNQHFLWFAALMNGQSKIALDAALNTAKVNPELMRDPNLAASLQHYYTIPLYTYVRFGLWNKILSTSAPDKDLQYPTGVWHYARGMAFAALGKLTEAIEELANLKTIAADPTLEEFKIWGFNSTAKVLKIATEVLSAKIAAKQNDYSSAIAHLKQAVAIEDSLIYTEPQDWYHPARQLLGATLITANQPIEAEKVFREELKIYPENGWSLYGLSQSLAAQGKTKEARSVKTRLEKAWQYGDVTLTTAGF</sequence>
<dbReference type="RefSeq" id="WP_106456589.1">
    <property type="nucleotide sequence ID" value="NZ_PXOH01000007.1"/>
</dbReference>
<dbReference type="Gene3D" id="1.25.40.10">
    <property type="entry name" value="Tetratricopeptide repeat domain"/>
    <property type="match status" value="2"/>
</dbReference>
<proteinExistence type="predicted"/>
<dbReference type="SUPFAM" id="SSF48452">
    <property type="entry name" value="TPR-like"/>
    <property type="match status" value="2"/>
</dbReference>
<organism evidence="1 2">
    <name type="scientific">Aphanothece hegewaldii CCALA 016</name>
    <dbReference type="NCBI Taxonomy" id="2107694"/>
    <lineage>
        <taxon>Bacteria</taxon>
        <taxon>Bacillati</taxon>
        <taxon>Cyanobacteriota</taxon>
        <taxon>Cyanophyceae</taxon>
        <taxon>Oscillatoriophycideae</taxon>
        <taxon>Chroococcales</taxon>
        <taxon>Aphanothecaceae</taxon>
        <taxon>Aphanothece</taxon>
    </lineage>
</organism>
<reference evidence="1 2" key="1">
    <citation type="submission" date="2018-03" db="EMBL/GenBank/DDBJ databases">
        <title>The ancient ancestry and fast evolution of plastids.</title>
        <authorList>
            <person name="Moore K.R."/>
            <person name="Magnabosco C."/>
            <person name="Momper L."/>
            <person name="Gold D.A."/>
            <person name="Bosak T."/>
            <person name="Fournier G.P."/>
        </authorList>
    </citation>
    <scope>NUCLEOTIDE SEQUENCE [LARGE SCALE GENOMIC DNA]</scope>
    <source>
        <strain evidence="1 2">CCALA 016</strain>
    </source>
</reference>
<dbReference type="PANTHER" id="PTHR45588:SF1">
    <property type="entry name" value="WW DOMAIN-CONTAINING PROTEIN"/>
    <property type="match status" value="1"/>
</dbReference>